<dbReference type="PROSITE" id="PS50893">
    <property type="entry name" value="ABC_TRANSPORTER_2"/>
    <property type="match status" value="1"/>
</dbReference>
<protein>
    <submittedName>
        <fullName evidence="10">Energy-coupling factor ABC transporter ATP-binding protein</fullName>
    </submittedName>
</protein>
<dbReference type="FunFam" id="3.40.50.300:FF:000224">
    <property type="entry name" value="Energy-coupling factor transporter ATP-binding protein EcfA"/>
    <property type="match status" value="1"/>
</dbReference>
<proteinExistence type="inferred from homology"/>
<dbReference type="PANTHER" id="PTHR43553:SF24">
    <property type="entry name" value="ENERGY-COUPLING FACTOR TRANSPORTER ATP-BINDING PROTEIN ECFA1"/>
    <property type="match status" value="1"/>
</dbReference>
<keyword evidence="8" id="KW-0472">Membrane</keyword>
<reference evidence="10 11" key="1">
    <citation type="submission" date="2017-06" db="EMBL/GenBank/DDBJ databases">
        <title>Draft Genome Sequence of Natranaerobius trueperi halophilic, alkalithermophilic bacteria from soda lakes.</title>
        <authorList>
            <person name="Zhao B."/>
        </authorList>
    </citation>
    <scope>NUCLEOTIDE SEQUENCE [LARGE SCALE GENOMIC DNA]</scope>
    <source>
        <strain evidence="10 11">DSM 18760</strain>
    </source>
</reference>
<dbReference type="GO" id="GO:0016887">
    <property type="term" value="F:ATP hydrolysis activity"/>
    <property type="evidence" value="ECO:0007669"/>
    <property type="project" value="InterPro"/>
</dbReference>
<keyword evidence="6 10" id="KW-0067">ATP-binding</keyword>
<evidence type="ECO:0000256" key="8">
    <source>
        <dbReference type="ARBA" id="ARBA00023136"/>
    </source>
</evidence>
<keyword evidence="7" id="KW-1278">Translocase</keyword>
<comment type="caution">
    <text evidence="10">The sequence shown here is derived from an EMBL/GenBank/DDBJ whole genome shotgun (WGS) entry which is preliminary data.</text>
</comment>
<evidence type="ECO:0000256" key="6">
    <source>
        <dbReference type="ARBA" id="ARBA00022840"/>
    </source>
</evidence>
<keyword evidence="5" id="KW-0547">Nucleotide-binding</keyword>
<dbReference type="OrthoDB" id="9814634at2"/>
<dbReference type="RefSeq" id="WP_089023453.1">
    <property type="nucleotide sequence ID" value="NZ_NIQC01000011.1"/>
</dbReference>
<evidence type="ECO:0000256" key="4">
    <source>
        <dbReference type="ARBA" id="ARBA00022475"/>
    </source>
</evidence>
<dbReference type="PROSITE" id="PS00211">
    <property type="entry name" value="ABC_TRANSPORTER_1"/>
    <property type="match status" value="1"/>
</dbReference>
<evidence type="ECO:0000256" key="7">
    <source>
        <dbReference type="ARBA" id="ARBA00022967"/>
    </source>
</evidence>
<dbReference type="InterPro" id="IPR003439">
    <property type="entry name" value="ABC_transporter-like_ATP-bd"/>
</dbReference>
<dbReference type="EMBL" id="NIQC01000011">
    <property type="protein sequence ID" value="OWZ83846.1"/>
    <property type="molecule type" value="Genomic_DNA"/>
</dbReference>
<dbReference type="SUPFAM" id="SSF52540">
    <property type="entry name" value="P-loop containing nucleoside triphosphate hydrolases"/>
    <property type="match status" value="1"/>
</dbReference>
<evidence type="ECO:0000259" key="9">
    <source>
        <dbReference type="PROSITE" id="PS50893"/>
    </source>
</evidence>
<dbReference type="PANTHER" id="PTHR43553">
    <property type="entry name" value="HEAVY METAL TRANSPORTER"/>
    <property type="match status" value="1"/>
</dbReference>
<dbReference type="GO" id="GO:0005524">
    <property type="term" value="F:ATP binding"/>
    <property type="evidence" value="ECO:0007669"/>
    <property type="project" value="UniProtKB-KW"/>
</dbReference>
<evidence type="ECO:0000256" key="2">
    <source>
        <dbReference type="ARBA" id="ARBA00005417"/>
    </source>
</evidence>
<dbReference type="InterPro" id="IPR017871">
    <property type="entry name" value="ABC_transporter-like_CS"/>
</dbReference>
<dbReference type="SMART" id="SM00382">
    <property type="entry name" value="AAA"/>
    <property type="match status" value="1"/>
</dbReference>
<dbReference type="CDD" id="cd03225">
    <property type="entry name" value="ABC_cobalt_CbiO_domain1"/>
    <property type="match status" value="1"/>
</dbReference>
<feature type="domain" description="ABC transporter" evidence="9">
    <location>
        <begin position="5"/>
        <end position="238"/>
    </location>
</feature>
<evidence type="ECO:0000313" key="10">
    <source>
        <dbReference type="EMBL" id="OWZ83846.1"/>
    </source>
</evidence>
<keyword evidence="4" id="KW-1003">Cell membrane</keyword>
<organism evidence="10 11">
    <name type="scientific">Natranaerobius trueperi</name>
    <dbReference type="NCBI Taxonomy" id="759412"/>
    <lineage>
        <taxon>Bacteria</taxon>
        <taxon>Bacillati</taxon>
        <taxon>Bacillota</taxon>
        <taxon>Clostridia</taxon>
        <taxon>Natranaerobiales</taxon>
        <taxon>Natranaerobiaceae</taxon>
        <taxon>Natranaerobius</taxon>
    </lineage>
</organism>
<dbReference type="Pfam" id="PF00005">
    <property type="entry name" value="ABC_tran"/>
    <property type="match status" value="1"/>
</dbReference>
<evidence type="ECO:0000256" key="1">
    <source>
        <dbReference type="ARBA" id="ARBA00004202"/>
    </source>
</evidence>
<keyword evidence="3" id="KW-0813">Transport</keyword>
<dbReference type="GO" id="GO:0043190">
    <property type="term" value="C:ATP-binding cassette (ABC) transporter complex"/>
    <property type="evidence" value="ECO:0007669"/>
    <property type="project" value="TreeGrafter"/>
</dbReference>
<dbReference type="Gene3D" id="3.40.50.300">
    <property type="entry name" value="P-loop containing nucleotide triphosphate hydrolases"/>
    <property type="match status" value="1"/>
</dbReference>
<dbReference type="InterPro" id="IPR027417">
    <property type="entry name" value="P-loop_NTPase"/>
</dbReference>
<dbReference type="InterPro" id="IPR015856">
    <property type="entry name" value="ABC_transpr_CbiO/EcfA_su"/>
</dbReference>
<evidence type="ECO:0000313" key="11">
    <source>
        <dbReference type="Proteomes" id="UP000214588"/>
    </source>
</evidence>
<sequence length="264" mass="29590">MDLAVEINDLNYIYPNKTPALTKINLKIKKQKKTAILGTNGSGKTTLIYHLNGTLLNEDGTLKVLDHFVNKKNLHKIRQIVGLLFDNPDNQLFSTTVYGDIAFGPRNLKLDQQEVNKEVEMAMKKVGIEEISNRPPYNLSLGQKKRAAIAGLLAMNPQILACDEPFSGLDPSISKQLRTILDDLKEQGTTLIYSTHDVDLTYAWADEVIIMKEGRVLDSGPVSILRDEELMQKSGLPLPTLARLFKHSKFNPRTIEEASKFIMS</sequence>
<evidence type="ECO:0000256" key="5">
    <source>
        <dbReference type="ARBA" id="ARBA00022741"/>
    </source>
</evidence>
<gene>
    <name evidence="10" type="ORF">CDO51_06320</name>
</gene>
<accession>A0A226BXW7</accession>
<dbReference type="InterPro" id="IPR003593">
    <property type="entry name" value="AAA+_ATPase"/>
</dbReference>
<evidence type="ECO:0000256" key="3">
    <source>
        <dbReference type="ARBA" id="ARBA00022448"/>
    </source>
</evidence>
<dbReference type="InterPro" id="IPR050095">
    <property type="entry name" value="ECF_ABC_transporter_ATP-bd"/>
</dbReference>
<dbReference type="AlphaFoldDB" id="A0A226BXW7"/>
<dbReference type="Proteomes" id="UP000214588">
    <property type="component" value="Unassembled WGS sequence"/>
</dbReference>
<dbReference type="GO" id="GO:0042626">
    <property type="term" value="F:ATPase-coupled transmembrane transporter activity"/>
    <property type="evidence" value="ECO:0007669"/>
    <property type="project" value="TreeGrafter"/>
</dbReference>
<name>A0A226BXW7_9FIRM</name>
<keyword evidence="11" id="KW-1185">Reference proteome</keyword>
<comment type="similarity">
    <text evidence="2">Belongs to the ABC transporter superfamily.</text>
</comment>
<comment type="subcellular location">
    <subcellularLocation>
        <location evidence="1">Cell membrane</location>
        <topology evidence="1">Peripheral membrane protein</topology>
    </subcellularLocation>
</comment>